<proteinExistence type="predicted"/>
<evidence type="ECO:0000313" key="2">
    <source>
        <dbReference type="Proteomes" id="UP000709959"/>
    </source>
</evidence>
<dbReference type="EMBL" id="JADKCH010000001">
    <property type="protein sequence ID" value="MBK8571291.1"/>
    <property type="molecule type" value="Genomic_DNA"/>
</dbReference>
<accession>A0A936F041</accession>
<comment type="caution">
    <text evidence="1">The sequence shown here is derived from an EMBL/GenBank/DDBJ whole genome shotgun (WGS) entry which is preliminary data.</text>
</comment>
<organism evidence="1 2">
    <name type="scientific">Candidatus Geothrix odensensis</name>
    <dbReference type="NCBI Taxonomy" id="2954440"/>
    <lineage>
        <taxon>Bacteria</taxon>
        <taxon>Pseudomonadati</taxon>
        <taxon>Acidobacteriota</taxon>
        <taxon>Holophagae</taxon>
        <taxon>Holophagales</taxon>
        <taxon>Holophagaceae</taxon>
        <taxon>Geothrix</taxon>
    </lineage>
</organism>
<dbReference type="Proteomes" id="UP000709959">
    <property type="component" value="Unassembled WGS sequence"/>
</dbReference>
<evidence type="ECO:0000313" key="1">
    <source>
        <dbReference type="EMBL" id="MBK8571291.1"/>
    </source>
</evidence>
<name>A0A936F041_9BACT</name>
<sequence>MPVPAHLSAFAHLPDDARLWLLALTHDTEAAVLAPEVESLLGRWRHKGVQYQGAWTLLERRILAVAEPTLATEPSGCAIDGMLRGVNQLTAKLGLALEDPQAVLVRLADGIRAIPRSDIGARLGDGTLDGTTPVLDLALLALGDLRQGRFERPLAATWIGRKYLRPAPTSV</sequence>
<gene>
    <name evidence="1" type="ORF">IPN91_01350</name>
</gene>
<dbReference type="AlphaFoldDB" id="A0A936F041"/>
<reference evidence="1 2" key="1">
    <citation type="submission" date="2020-10" db="EMBL/GenBank/DDBJ databases">
        <title>Connecting structure to function with the recovery of over 1000 high-quality activated sludge metagenome-assembled genomes encoding full-length rRNA genes using long-read sequencing.</title>
        <authorList>
            <person name="Singleton C.M."/>
            <person name="Petriglieri F."/>
            <person name="Kristensen J.M."/>
            <person name="Kirkegaard R.H."/>
            <person name="Michaelsen T.Y."/>
            <person name="Andersen M.H."/>
            <person name="Karst S.M."/>
            <person name="Dueholm M.S."/>
            <person name="Nielsen P.H."/>
            <person name="Albertsen M."/>
        </authorList>
    </citation>
    <scope>NUCLEOTIDE SEQUENCE [LARGE SCALE GENOMIC DNA]</scope>
    <source>
        <strain evidence="1">OdNE_18-Q3-R46-58_MAXAC.008</strain>
    </source>
</reference>
<protein>
    <submittedName>
        <fullName evidence="1">Uncharacterized protein</fullName>
    </submittedName>
</protein>